<dbReference type="PANTHER" id="PTHR10302">
    <property type="entry name" value="SINGLE-STRANDED DNA-BINDING PROTEIN"/>
    <property type="match status" value="1"/>
</dbReference>
<feature type="region of interest" description="Disordered" evidence="4">
    <location>
        <begin position="111"/>
        <end position="177"/>
    </location>
</feature>
<dbReference type="InterPro" id="IPR011344">
    <property type="entry name" value="ssDNA-bd"/>
</dbReference>
<keyword evidence="2" id="KW-0234">DNA repair</keyword>
<keyword evidence="6" id="KW-1185">Reference proteome</keyword>
<comment type="caution">
    <text evidence="2">Lacks conserved residue(s) required for the propagation of feature annotation.</text>
</comment>
<proteinExistence type="inferred from homology"/>
<name>A0A076FCB9_9BACT</name>
<dbReference type="Gene3D" id="2.40.50.140">
    <property type="entry name" value="Nucleic acid-binding proteins"/>
    <property type="match status" value="1"/>
</dbReference>
<dbReference type="GO" id="GO:0006260">
    <property type="term" value="P:DNA replication"/>
    <property type="evidence" value="ECO:0007669"/>
    <property type="project" value="UniProtKB-UniRule"/>
</dbReference>
<feature type="compositionally biased region" description="Low complexity" evidence="4">
    <location>
        <begin position="126"/>
        <end position="164"/>
    </location>
</feature>
<dbReference type="PIRSF" id="PIRSF002070">
    <property type="entry name" value="SSB"/>
    <property type="match status" value="1"/>
</dbReference>
<keyword evidence="1 2" id="KW-0238">DNA-binding</keyword>
<dbReference type="SUPFAM" id="SSF50249">
    <property type="entry name" value="Nucleic acid-binding proteins"/>
    <property type="match status" value="1"/>
</dbReference>
<dbReference type="KEGG" id="caj:CIG1485E_a0051"/>
<accession>A0A076FCB9</accession>
<dbReference type="NCBIfam" id="NF006297">
    <property type="entry name" value="PRK08486.1"/>
    <property type="match status" value="1"/>
</dbReference>
<feature type="compositionally biased region" description="Acidic residues" evidence="4">
    <location>
        <begin position="168"/>
        <end position="177"/>
    </location>
</feature>
<dbReference type="HAMAP" id="MF_00984">
    <property type="entry name" value="SSB"/>
    <property type="match status" value="1"/>
</dbReference>
<dbReference type="HOGENOM" id="CLU_078758_0_1_7"/>
<dbReference type="NCBIfam" id="TIGR00621">
    <property type="entry name" value="ssb"/>
    <property type="match status" value="1"/>
</dbReference>
<keyword evidence="2" id="KW-0227">DNA damage</keyword>
<dbReference type="GO" id="GO:0006281">
    <property type="term" value="P:DNA repair"/>
    <property type="evidence" value="ECO:0007669"/>
    <property type="project" value="UniProtKB-UniRule"/>
</dbReference>
<evidence type="ECO:0000256" key="3">
    <source>
        <dbReference type="PIRNR" id="PIRNR002070"/>
    </source>
</evidence>
<feature type="short sequence motif" description="Important for interaction with partner proteins" evidence="2">
    <location>
        <begin position="172"/>
        <end position="177"/>
    </location>
</feature>
<protein>
    <recommendedName>
        <fullName evidence="2 3">Single-stranded DNA-binding protein</fullName>
        <shortName evidence="2">SSB</shortName>
    </recommendedName>
</protein>
<dbReference type="EMBL" id="CP009044">
    <property type="protein sequence ID" value="AII15576.1"/>
    <property type="molecule type" value="Genomic_DNA"/>
</dbReference>
<dbReference type="PROSITE" id="PS50935">
    <property type="entry name" value="SSB"/>
    <property type="match status" value="1"/>
</dbReference>
<dbReference type="eggNOG" id="COG0629">
    <property type="taxonomic scope" value="Bacteria"/>
</dbReference>
<keyword evidence="5" id="KW-0614">Plasmid</keyword>
<geneLocation type="plasmid" evidence="5 6">
    <name>pCIG1485E</name>
</geneLocation>
<dbReference type="InterPro" id="IPR012340">
    <property type="entry name" value="NA-bd_OB-fold"/>
</dbReference>
<dbReference type="Proteomes" id="UP000028486">
    <property type="component" value="Plasmid pCIG1485E"/>
</dbReference>
<sequence>MTMYNTVIMVGNLTRDIELRYAQSGAAIAKSAIATSYKYKTQNGEQKEEVCYLDFNIFGRSAEVANQYLRKGSKVLLEGRLVFEQWTAQDGSNRSKHSLRVENMKMLDTQQGSNTQEQNQGYGSVPQNQGSYNQPQNGGYNNNYPQQKQYQQQQPRQAQVPQNNIPEIDIDEDEIPF</sequence>
<keyword evidence="2" id="KW-0233">DNA recombination</keyword>
<dbReference type="GO" id="GO:0009295">
    <property type="term" value="C:nucleoid"/>
    <property type="evidence" value="ECO:0007669"/>
    <property type="project" value="TreeGrafter"/>
</dbReference>
<organism evidence="5 6">
    <name type="scientific">Campylobacter iguaniorum</name>
    <dbReference type="NCBI Taxonomy" id="1244531"/>
    <lineage>
        <taxon>Bacteria</taxon>
        <taxon>Pseudomonadati</taxon>
        <taxon>Campylobacterota</taxon>
        <taxon>Epsilonproteobacteria</taxon>
        <taxon>Campylobacterales</taxon>
        <taxon>Campylobacteraceae</taxon>
        <taxon>Campylobacter</taxon>
    </lineage>
</organism>
<dbReference type="CDD" id="cd04496">
    <property type="entry name" value="SSB_OBF"/>
    <property type="match status" value="1"/>
</dbReference>
<gene>
    <name evidence="5" type="ORF">CIG1485E_a0051</name>
</gene>
<dbReference type="AlphaFoldDB" id="A0A076FCB9"/>
<evidence type="ECO:0000313" key="5">
    <source>
        <dbReference type="EMBL" id="AII15576.1"/>
    </source>
</evidence>
<comment type="function">
    <text evidence="2">Plays an important role in DNA replication, recombination and repair. Binds to ssDNA and to an array of partner proteins to recruit them to their sites of action during DNA metabolism.</text>
</comment>
<keyword evidence="2" id="KW-0235">DNA replication</keyword>
<reference evidence="5 6" key="1">
    <citation type="journal article" date="2014" name="Genome Announc.">
        <title>Complete Genome Sequence of Campylobacter iguaniorum Strain 1485ET, Isolated from a Bearded Dragon (Pogona vitticeps).</title>
        <authorList>
            <person name="Gilbert M.J."/>
            <person name="Miller W.G."/>
            <person name="Yee E."/>
            <person name="Kik M."/>
            <person name="Wagenaar J.A."/>
            <person name="Duim B."/>
        </authorList>
    </citation>
    <scope>NUCLEOTIDE SEQUENCE [LARGE SCALE GENOMIC DNA]</scope>
    <source>
        <strain evidence="5 6">1485E</strain>
        <plasmid evidence="5">pCIG1485E</plasmid>
    </source>
</reference>
<dbReference type="PANTHER" id="PTHR10302:SF27">
    <property type="entry name" value="SINGLE-STRANDED DNA-BINDING PROTEIN"/>
    <property type="match status" value="1"/>
</dbReference>
<dbReference type="InterPro" id="IPR000424">
    <property type="entry name" value="Primosome_PriB/ssb"/>
</dbReference>
<dbReference type="GO" id="GO:0006310">
    <property type="term" value="P:DNA recombination"/>
    <property type="evidence" value="ECO:0007669"/>
    <property type="project" value="UniProtKB-UniRule"/>
</dbReference>
<dbReference type="Pfam" id="PF00436">
    <property type="entry name" value="SSB"/>
    <property type="match status" value="1"/>
</dbReference>
<feature type="compositionally biased region" description="Polar residues" evidence="4">
    <location>
        <begin position="111"/>
        <end position="122"/>
    </location>
</feature>
<evidence type="ECO:0000256" key="1">
    <source>
        <dbReference type="ARBA" id="ARBA00023125"/>
    </source>
</evidence>
<evidence type="ECO:0000256" key="2">
    <source>
        <dbReference type="HAMAP-Rule" id="MF_00984"/>
    </source>
</evidence>
<evidence type="ECO:0000256" key="4">
    <source>
        <dbReference type="SAM" id="MobiDB-lite"/>
    </source>
</evidence>
<comment type="subunit">
    <text evidence="2">Homotetramer.</text>
</comment>
<dbReference type="GO" id="GO:0003697">
    <property type="term" value="F:single-stranded DNA binding"/>
    <property type="evidence" value="ECO:0007669"/>
    <property type="project" value="UniProtKB-UniRule"/>
</dbReference>
<evidence type="ECO:0000313" key="6">
    <source>
        <dbReference type="Proteomes" id="UP000028486"/>
    </source>
</evidence>